<evidence type="ECO:0008006" key="8">
    <source>
        <dbReference type="Google" id="ProtNLM"/>
    </source>
</evidence>
<keyword evidence="2" id="KW-0004">4Fe-4S</keyword>
<accession>X1KX81</accession>
<comment type="caution">
    <text evidence="7">The sequence shown here is derived from an EMBL/GenBank/DDBJ whole genome shotgun (WGS) entry which is preliminary data.</text>
</comment>
<evidence type="ECO:0000256" key="5">
    <source>
        <dbReference type="ARBA" id="ARBA00023004"/>
    </source>
</evidence>
<proteinExistence type="predicted"/>
<dbReference type="PANTHER" id="PTHR30352:SF22">
    <property type="entry name" value="PYRUVATE FORMATE-LYASE ACTIVATING ENZYME HOMOLOG"/>
    <property type="match status" value="1"/>
</dbReference>
<keyword evidence="6" id="KW-0411">Iron-sulfur</keyword>
<organism evidence="7">
    <name type="scientific">marine sediment metagenome</name>
    <dbReference type="NCBI Taxonomy" id="412755"/>
    <lineage>
        <taxon>unclassified sequences</taxon>
        <taxon>metagenomes</taxon>
        <taxon>ecological metagenomes</taxon>
    </lineage>
</organism>
<feature type="non-terminal residue" evidence="7">
    <location>
        <position position="1"/>
    </location>
</feature>
<keyword evidence="4" id="KW-0479">Metal-binding</keyword>
<evidence type="ECO:0000256" key="4">
    <source>
        <dbReference type="ARBA" id="ARBA00022723"/>
    </source>
</evidence>
<keyword evidence="3" id="KW-0949">S-adenosyl-L-methionine</keyword>
<sequence length="69" mass="7572">YVDEEEVAALARFIADLDPSTPYSLLAFHPDFAMHDLPTTSRAMAERCLEAAEAAGLTRVRVGNIHLLT</sequence>
<dbReference type="GO" id="GO:0046872">
    <property type="term" value="F:metal ion binding"/>
    <property type="evidence" value="ECO:0007669"/>
    <property type="project" value="UniProtKB-KW"/>
</dbReference>
<dbReference type="GO" id="GO:0051539">
    <property type="term" value="F:4 iron, 4 sulfur cluster binding"/>
    <property type="evidence" value="ECO:0007669"/>
    <property type="project" value="UniProtKB-KW"/>
</dbReference>
<evidence type="ECO:0000256" key="6">
    <source>
        <dbReference type="ARBA" id="ARBA00023014"/>
    </source>
</evidence>
<dbReference type="AlphaFoldDB" id="X1KX81"/>
<evidence type="ECO:0000256" key="1">
    <source>
        <dbReference type="ARBA" id="ARBA00001966"/>
    </source>
</evidence>
<comment type="cofactor">
    <cofactor evidence="1">
        <name>[4Fe-4S] cluster</name>
        <dbReference type="ChEBI" id="CHEBI:49883"/>
    </cofactor>
</comment>
<evidence type="ECO:0000313" key="7">
    <source>
        <dbReference type="EMBL" id="GAH86553.1"/>
    </source>
</evidence>
<evidence type="ECO:0000256" key="3">
    <source>
        <dbReference type="ARBA" id="ARBA00022691"/>
    </source>
</evidence>
<name>X1KX81_9ZZZZ</name>
<reference evidence="7" key="1">
    <citation type="journal article" date="2014" name="Front. Microbiol.">
        <title>High frequency of phylogenetically diverse reductive dehalogenase-homologous genes in deep subseafloor sedimentary metagenomes.</title>
        <authorList>
            <person name="Kawai M."/>
            <person name="Futagami T."/>
            <person name="Toyoda A."/>
            <person name="Takaki Y."/>
            <person name="Nishi S."/>
            <person name="Hori S."/>
            <person name="Arai W."/>
            <person name="Tsubouchi T."/>
            <person name="Morono Y."/>
            <person name="Uchiyama I."/>
            <person name="Ito T."/>
            <person name="Fujiyama A."/>
            <person name="Inagaki F."/>
            <person name="Takami H."/>
        </authorList>
    </citation>
    <scope>NUCLEOTIDE SEQUENCE</scope>
    <source>
        <strain evidence="7">Expedition CK06-06</strain>
    </source>
</reference>
<evidence type="ECO:0000256" key="2">
    <source>
        <dbReference type="ARBA" id="ARBA00022485"/>
    </source>
</evidence>
<dbReference type="PANTHER" id="PTHR30352">
    <property type="entry name" value="PYRUVATE FORMATE-LYASE-ACTIVATING ENZYME"/>
    <property type="match status" value="1"/>
</dbReference>
<dbReference type="InterPro" id="IPR034457">
    <property type="entry name" value="Organic_radical-activating"/>
</dbReference>
<protein>
    <recommendedName>
        <fullName evidence="8">Radical SAM protein</fullName>
    </recommendedName>
</protein>
<dbReference type="EMBL" id="BARU01042587">
    <property type="protein sequence ID" value="GAH86553.1"/>
    <property type="molecule type" value="Genomic_DNA"/>
</dbReference>
<gene>
    <name evidence="7" type="ORF">S03H2_65408</name>
</gene>
<keyword evidence="5" id="KW-0408">Iron</keyword>